<dbReference type="EMBL" id="JYDV01000018">
    <property type="protein sequence ID" value="KRZ41922.1"/>
    <property type="molecule type" value="Genomic_DNA"/>
</dbReference>
<protein>
    <submittedName>
        <fullName evidence="1">Uncharacterized protein</fullName>
    </submittedName>
</protein>
<name>A0A0V1K3Y1_TRIPS</name>
<evidence type="ECO:0000313" key="1">
    <source>
        <dbReference type="EMBL" id="KRZ41922.1"/>
    </source>
</evidence>
<organism evidence="1 2">
    <name type="scientific">Trichinella pseudospiralis</name>
    <name type="common">Parasitic roundworm</name>
    <dbReference type="NCBI Taxonomy" id="6337"/>
    <lineage>
        <taxon>Eukaryota</taxon>
        <taxon>Metazoa</taxon>
        <taxon>Ecdysozoa</taxon>
        <taxon>Nematoda</taxon>
        <taxon>Enoplea</taxon>
        <taxon>Dorylaimia</taxon>
        <taxon>Trichinellida</taxon>
        <taxon>Trichinellidae</taxon>
        <taxon>Trichinella</taxon>
    </lineage>
</organism>
<gene>
    <name evidence="1" type="ORF">T4C_13911</name>
</gene>
<evidence type="ECO:0000313" key="2">
    <source>
        <dbReference type="Proteomes" id="UP000054826"/>
    </source>
</evidence>
<accession>A0A0V1K3Y1</accession>
<dbReference type="Proteomes" id="UP000054826">
    <property type="component" value="Unassembled WGS sequence"/>
</dbReference>
<dbReference type="AlphaFoldDB" id="A0A0V1K3Y1"/>
<reference evidence="1 2" key="1">
    <citation type="submission" date="2015-01" db="EMBL/GenBank/DDBJ databases">
        <title>Evolution of Trichinella species and genotypes.</title>
        <authorList>
            <person name="Korhonen P.K."/>
            <person name="Edoardo P."/>
            <person name="Giuseppe L.R."/>
            <person name="Gasser R.B."/>
        </authorList>
    </citation>
    <scope>NUCLEOTIDE SEQUENCE [LARGE SCALE GENOMIC DNA]</scope>
    <source>
        <strain evidence="1">ISS176</strain>
    </source>
</reference>
<sequence length="210" mass="24271">MTSPRHQHHITFIMYKHISAIRNLEIGIEDLKIFTSICDGFEREIIKELDEEDLLNVKEKWCVVLLKTNDAPYRSSFPLLKSFIWILHINELNQRLAVLSASAACLWSHLEQLYNYSYYTGILFTYNRPEVSRYSTDEKYSFSTAFVHFHITLPNVQAAAAVVSSVPDDSWLTLQSTLQQPCQVSVKAGCAGSRGVHFWIFRFVVQHVLR</sequence>
<proteinExistence type="predicted"/>
<comment type="caution">
    <text evidence="1">The sequence shown here is derived from an EMBL/GenBank/DDBJ whole genome shotgun (WGS) entry which is preliminary data.</text>
</comment>